<feature type="compositionally biased region" description="Pro residues" evidence="2">
    <location>
        <begin position="315"/>
        <end position="326"/>
    </location>
</feature>
<dbReference type="PANTHER" id="PTHR43798:SF31">
    <property type="entry name" value="AB HYDROLASE SUPERFAMILY PROTEIN YCLE"/>
    <property type="match status" value="1"/>
</dbReference>
<dbReference type="Gene3D" id="3.40.50.1820">
    <property type="entry name" value="alpha/beta hydrolase"/>
    <property type="match status" value="1"/>
</dbReference>
<keyword evidence="1" id="KW-0378">Hydrolase</keyword>
<protein>
    <submittedName>
        <fullName evidence="4">Pimeloyl-ACP methyl ester carboxylesterase</fullName>
    </submittedName>
</protein>
<dbReference type="PRINTS" id="PR00111">
    <property type="entry name" value="ABHYDROLASE"/>
</dbReference>
<evidence type="ECO:0000256" key="2">
    <source>
        <dbReference type="SAM" id="MobiDB-lite"/>
    </source>
</evidence>
<evidence type="ECO:0000313" key="4">
    <source>
        <dbReference type="EMBL" id="SFC25122.1"/>
    </source>
</evidence>
<proteinExistence type="predicted"/>
<dbReference type="SUPFAM" id="SSF53474">
    <property type="entry name" value="alpha/beta-Hydrolases"/>
    <property type="match status" value="1"/>
</dbReference>
<keyword evidence="5" id="KW-1185">Reference proteome</keyword>
<dbReference type="InterPro" id="IPR029058">
    <property type="entry name" value="AB_hydrolase_fold"/>
</dbReference>
<name>A0A1I1HNJ4_9ACTN</name>
<accession>A0A1I1HNJ4</accession>
<organism evidence="4 5">
    <name type="scientific">Streptomyces aidingensis</name>
    <dbReference type="NCBI Taxonomy" id="910347"/>
    <lineage>
        <taxon>Bacteria</taxon>
        <taxon>Bacillati</taxon>
        <taxon>Actinomycetota</taxon>
        <taxon>Actinomycetes</taxon>
        <taxon>Kitasatosporales</taxon>
        <taxon>Streptomycetaceae</taxon>
        <taxon>Streptomyces</taxon>
    </lineage>
</organism>
<dbReference type="RefSeq" id="WP_093837722.1">
    <property type="nucleotide sequence ID" value="NZ_FOLM01000002.1"/>
</dbReference>
<feature type="domain" description="AB hydrolase-1" evidence="3">
    <location>
        <begin position="42"/>
        <end position="148"/>
    </location>
</feature>
<dbReference type="GO" id="GO:0016020">
    <property type="term" value="C:membrane"/>
    <property type="evidence" value="ECO:0007669"/>
    <property type="project" value="TreeGrafter"/>
</dbReference>
<feature type="region of interest" description="Disordered" evidence="2">
    <location>
        <begin position="298"/>
        <end position="337"/>
    </location>
</feature>
<dbReference type="GO" id="GO:0016787">
    <property type="term" value="F:hydrolase activity"/>
    <property type="evidence" value="ECO:0007669"/>
    <property type="project" value="UniProtKB-KW"/>
</dbReference>
<dbReference type="InterPro" id="IPR000073">
    <property type="entry name" value="AB_hydrolase_1"/>
</dbReference>
<dbReference type="OrthoDB" id="63962at2"/>
<evidence type="ECO:0000313" key="5">
    <source>
        <dbReference type="Proteomes" id="UP000199207"/>
    </source>
</evidence>
<evidence type="ECO:0000256" key="1">
    <source>
        <dbReference type="ARBA" id="ARBA00022801"/>
    </source>
</evidence>
<gene>
    <name evidence="4" type="ORF">SAMN05421773_102450</name>
</gene>
<dbReference type="PANTHER" id="PTHR43798">
    <property type="entry name" value="MONOACYLGLYCEROL LIPASE"/>
    <property type="match status" value="1"/>
</dbReference>
<dbReference type="Proteomes" id="UP000199207">
    <property type="component" value="Unassembled WGS sequence"/>
</dbReference>
<dbReference type="STRING" id="910347.SAMN05421773_102450"/>
<dbReference type="EMBL" id="FOLM01000002">
    <property type="protein sequence ID" value="SFC25122.1"/>
    <property type="molecule type" value="Genomic_DNA"/>
</dbReference>
<dbReference type="InterPro" id="IPR050266">
    <property type="entry name" value="AB_hydrolase_sf"/>
</dbReference>
<reference evidence="4 5" key="1">
    <citation type="submission" date="2016-10" db="EMBL/GenBank/DDBJ databases">
        <authorList>
            <person name="de Groot N.N."/>
        </authorList>
    </citation>
    <scope>NUCLEOTIDE SEQUENCE [LARGE SCALE GENOMIC DNA]</scope>
    <source>
        <strain evidence="4 5">CGMCC 4.5739</strain>
    </source>
</reference>
<dbReference type="Pfam" id="PF00561">
    <property type="entry name" value="Abhydrolase_1"/>
    <property type="match status" value="1"/>
</dbReference>
<dbReference type="AlphaFoldDB" id="A0A1I1HNJ4"/>
<sequence>MTGRPEPVPAGCELRVPVAGGDLAVTHWPATTTAPTAAAAGPVIALHGITANGLALTALARTLTAAGHDVYAPDLRGRAGSRALPGPYGLAAHAGDLLALLDHLGLPSAPLIGHSMGGFVAALAAARHPGRFPRVVLVDGGIGFPAPAGTDIDALLEAVIGPAMRRLAMTFPDRDAYRAFFRNHPALARHWGPDVQCYVDRDLTGSPPALRSGCVLEAVRADGSDVLTDPETLGAAARLTVPATLLYAERGLLDEPQALYDAGRLAACPVPARPVPDTNHYSILLTPAATGATAEALASLASRTPPAAGHRPAPSHQPPSHQPPSHQPTTDQAGDHA</sequence>
<evidence type="ECO:0000259" key="3">
    <source>
        <dbReference type="Pfam" id="PF00561"/>
    </source>
</evidence>